<dbReference type="Proteomes" id="UP000236621">
    <property type="component" value="Unassembled WGS sequence"/>
</dbReference>
<dbReference type="Pfam" id="PF18922">
    <property type="entry name" value="DUF5672"/>
    <property type="match status" value="1"/>
</dbReference>
<dbReference type="EMBL" id="NRSZ01000822">
    <property type="protein sequence ID" value="PNY24981.1"/>
    <property type="molecule type" value="Genomic_DNA"/>
</dbReference>
<dbReference type="OrthoDB" id="10025998at2759"/>
<dbReference type="InterPro" id="IPR043729">
    <property type="entry name" value="DUF5672"/>
</dbReference>
<evidence type="ECO:0000259" key="2">
    <source>
        <dbReference type="Pfam" id="PF18922"/>
    </source>
</evidence>
<feature type="region of interest" description="Disordered" evidence="1">
    <location>
        <begin position="242"/>
        <end position="270"/>
    </location>
</feature>
<evidence type="ECO:0000256" key="1">
    <source>
        <dbReference type="SAM" id="MobiDB-lite"/>
    </source>
</evidence>
<gene>
    <name evidence="3" type="ORF">TCAP_05064</name>
</gene>
<feature type="domain" description="DUF5672" evidence="2">
    <location>
        <begin position="131"/>
        <end position="201"/>
    </location>
</feature>
<dbReference type="STRING" id="45235.A0A2K3QBS0"/>
<keyword evidence="4" id="KW-1185">Reference proteome</keyword>
<protein>
    <recommendedName>
        <fullName evidence="2">DUF5672 domain-containing protein</fullName>
    </recommendedName>
</protein>
<comment type="caution">
    <text evidence="3">The sequence shown here is derived from an EMBL/GenBank/DDBJ whole genome shotgun (WGS) entry which is preliminary data.</text>
</comment>
<proteinExistence type="predicted"/>
<name>A0A2K3QBS0_9HYPO</name>
<sequence>MRTRYNASKVALIIEPEPVPLLVPLLLHMIAVVPPDWQFLFIGSKESVFAVSRGFGIQMQQALGKLDLRILPEPWLIKTDENQIDRRAILRRISPRRGLDLKAGAARYDSHRSFTMVVMSLTAGENRPGDQAFAGYGGLSLRRVSTIKKVLRHQRRHNNSEPEDEWFEKRITSLPGEKIVTGSGAVFAVENKLTHKPMGYHAPRSRRGLDRNVWKDPKARESIFQYCPELRIIMDMKLEKQRCPGDNRQGDIIPDRDDGRRFQKGQEEDA</sequence>
<evidence type="ECO:0000313" key="4">
    <source>
        <dbReference type="Proteomes" id="UP000236621"/>
    </source>
</evidence>
<evidence type="ECO:0000313" key="3">
    <source>
        <dbReference type="EMBL" id="PNY24981.1"/>
    </source>
</evidence>
<organism evidence="3 4">
    <name type="scientific">Tolypocladium capitatum</name>
    <dbReference type="NCBI Taxonomy" id="45235"/>
    <lineage>
        <taxon>Eukaryota</taxon>
        <taxon>Fungi</taxon>
        <taxon>Dikarya</taxon>
        <taxon>Ascomycota</taxon>
        <taxon>Pezizomycotina</taxon>
        <taxon>Sordariomycetes</taxon>
        <taxon>Hypocreomycetidae</taxon>
        <taxon>Hypocreales</taxon>
        <taxon>Ophiocordycipitaceae</taxon>
        <taxon>Tolypocladium</taxon>
    </lineage>
</organism>
<reference evidence="3 4" key="1">
    <citation type="submission" date="2017-08" db="EMBL/GenBank/DDBJ databases">
        <title>Harnessing the power of phylogenomics to disentangle the directionality and signatures of interkingdom host jumping in the parasitic fungal genus Tolypocladium.</title>
        <authorList>
            <person name="Quandt C.A."/>
            <person name="Patterson W."/>
            <person name="Spatafora J.W."/>
        </authorList>
    </citation>
    <scope>NUCLEOTIDE SEQUENCE [LARGE SCALE GENOMIC DNA]</scope>
    <source>
        <strain evidence="3 4">CBS 113982</strain>
    </source>
</reference>
<accession>A0A2K3QBS0</accession>
<dbReference type="AlphaFoldDB" id="A0A2K3QBS0"/>